<organism evidence="2 3">
    <name type="scientific">Staphylococcus borealis</name>
    <dbReference type="NCBI Taxonomy" id="2742203"/>
    <lineage>
        <taxon>Bacteria</taxon>
        <taxon>Bacillati</taxon>
        <taxon>Bacillota</taxon>
        <taxon>Bacilli</taxon>
        <taxon>Bacillales</taxon>
        <taxon>Staphylococcaceae</taxon>
        <taxon>Staphylococcus</taxon>
    </lineage>
</organism>
<dbReference type="InterPro" id="IPR021560">
    <property type="entry name" value="DUF3021"/>
</dbReference>
<proteinExistence type="predicted"/>
<dbReference type="EMBL" id="JABVEG010000001">
    <property type="protein sequence ID" value="NUI81309.1"/>
    <property type="molecule type" value="Genomic_DNA"/>
</dbReference>
<feature type="transmembrane region" description="Helical" evidence="1">
    <location>
        <begin position="51"/>
        <end position="75"/>
    </location>
</feature>
<dbReference type="RefSeq" id="WP_053028649.1">
    <property type="nucleotide sequence ID" value="NZ_CUEE01000001.1"/>
</dbReference>
<evidence type="ECO:0000313" key="3">
    <source>
        <dbReference type="Proteomes" id="UP000610527"/>
    </source>
</evidence>
<feature type="transmembrane region" description="Helical" evidence="1">
    <location>
        <begin position="113"/>
        <end position="130"/>
    </location>
</feature>
<keyword evidence="1" id="KW-1133">Transmembrane helix</keyword>
<protein>
    <submittedName>
        <fullName evidence="2">DUF3021 domain-containing protein</fullName>
    </submittedName>
</protein>
<reference evidence="2 3" key="1">
    <citation type="submission" date="2020-06" db="EMBL/GenBank/DDBJ databases">
        <title>Staphylococcus borealis sp. nov. -A novel member of the Staphylococcaceae family isolated from skin and blood in humans.</title>
        <authorList>
            <person name="Pain M."/>
            <person name="Wolden R."/>
            <person name="Jaen-Luchoro D."/>
            <person name="Salva-Serra F."/>
            <person name="Iglesias B.P."/>
            <person name="Karlsson R."/>
            <person name="Klingenberg C."/>
            <person name="Cavanagh J.P."/>
        </authorList>
    </citation>
    <scope>NUCLEOTIDE SEQUENCE [LARGE SCALE GENOMIC DNA]</scope>
    <source>
        <strain evidence="2 3">58-22</strain>
    </source>
</reference>
<keyword evidence="1" id="KW-0472">Membrane</keyword>
<evidence type="ECO:0000256" key="1">
    <source>
        <dbReference type="SAM" id="Phobius"/>
    </source>
</evidence>
<accession>A0ABX2LK31</accession>
<name>A0ABX2LK31_9STAP</name>
<dbReference type="Proteomes" id="UP000610527">
    <property type="component" value="Unassembled WGS sequence"/>
</dbReference>
<feature type="transmembrane region" description="Helical" evidence="1">
    <location>
        <begin position="87"/>
        <end position="107"/>
    </location>
</feature>
<keyword evidence="3" id="KW-1185">Reference proteome</keyword>
<sequence>MTKLYKFLSIPLLIGLTLSIIFSYIHAEGEYYPLSPISTLGKFYYAHFTEPTVMLISIILWLLIGLLFYLTSFIFTHTDWSITRATLLHFIFSYIGLLPIGILAGWFSIKISNLLIFTFYFIIIYLMIWIKSHFTNKKYVTEINRQLNKREK</sequence>
<keyword evidence="1" id="KW-0812">Transmembrane</keyword>
<dbReference type="GeneID" id="74185144"/>
<gene>
    <name evidence="2" type="ORF">HUN84_00855</name>
</gene>
<comment type="caution">
    <text evidence="2">The sequence shown here is derived from an EMBL/GenBank/DDBJ whole genome shotgun (WGS) entry which is preliminary data.</text>
</comment>
<evidence type="ECO:0000313" key="2">
    <source>
        <dbReference type="EMBL" id="NUI81309.1"/>
    </source>
</evidence>
<dbReference type="Pfam" id="PF11457">
    <property type="entry name" value="DUF3021"/>
    <property type="match status" value="1"/>
</dbReference>